<evidence type="ECO:0000313" key="1">
    <source>
        <dbReference type="EMBL" id="KAL0937006.1"/>
    </source>
</evidence>
<dbReference type="EMBL" id="VUJX02000005">
    <property type="protein sequence ID" value="KAL0937006.1"/>
    <property type="molecule type" value="Genomic_DNA"/>
</dbReference>
<evidence type="ECO:0000313" key="2">
    <source>
        <dbReference type="Proteomes" id="UP000805649"/>
    </source>
</evidence>
<gene>
    <name evidence="1" type="ORF">CTRU02_209222</name>
</gene>
<protein>
    <submittedName>
        <fullName evidence="1">Toxin biosynthesis protein</fullName>
    </submittedName>
</protein>
<keyword evidence="2" id="KW-1185">Reference proteome</keyword>
<proteinExistence type="predicted"/>
<sequence>MIPVEILKPAYLFISSATLTVVALHFPTKFHCFFLLPTWLLAAWSLASVTGNTGLTGVLTGLNSYTAITELRHSGFVWPSRRSISAACRIWNNPRKLDFRGRTSPSCAAWSSRLRFALLRGLKAFSIVFVDRWIVQLIRERLFIDGSILDFAPDQHHIIRPLVSQLSSVAFDTENLEYNSVTGRQISLRAFMSLSWIWFNFMTLECYHAILAVFFVAVLRLDDPDDWPPLFGSLADAWTIRRFWGRFWHRIATPTFTKWAEIILRVKSRTAIGNAAVAFGVFFLSGLMHATAAWRTGQRFADLDIWFFCANFLVVAVEILVSQIYNRVVRRTGLSVHLRPDPWLCVASRTLGFIWVFTWFFWAVPRWIYPKTLRFLIKEALIQSENPFL</sequence>
<name>A0ACC3YYG2_COLTU</name>
<comment type="caution">
    <text evidence="1">The sequence shown here is derived from an EMBL/GenBank/DDBJ whole genome shotgun (WGS) entry which is preliminary data.</text>
</comment>
<reference evidence="1 2" key="1">
    <citation type="journal article" date="2020" name="Phytopathology">
        <title>Genome Sequence Resources of Colletotrichum truncatum, C. plurivorum, C. musicola, and C. sojae: Four Species Pathogenic to Soybean (Glycine max).</title>
        <authorList>
            <person name="Rogerio F."/>
            <person name="Boufleur T.R."/>
            <person name="Ciampi-Guillardi M."/>
            <person name="Sukno S.A."/>
            <person name="Thon M.R."/>
            <person name="Massola Junior N.S."/>
            <person name="Baroncelli R."/>
        </authorList>
    </citation>
    <scope>NUCLEOTIDE SEQUENCE [LARGE SCALE GENOMIC DNA]</scope>
    <source>
        <strain evidence="1 2">CMES1059</strain>
    </source>
</reference>
<dbReference type="Proteomes" id="UP000805649">
    <property type="component" value="Unassembled WGS sequence"/>
</dbReference>
<organism evidence="1 2">
    <name type="scientific">Colletotrichum truncatum</name>
    <name type="common">Anthracnose fungus</name>
    <name type="synonym">Colletotrichum capsici</name>
    <dbReference type="NCBI Taxonomy" id="5467"/>
    <lineage>
        <taxon>Eukaryota</taxon>
        <taxon>Fungi</taxon>
        <taxon>Dikarya</taxon>
        <taxon>Ascomycota</taxon>
        <taxon>Pezizomycotina</taxon>
        <taxon>Sordariomycetes</taxon>
        <taxon>Hypocreomycetidae</taxon>
        <taxon>Glomerellales</taxon>
        <taxon>Glomerellaceae</taxon>
        <taxon>Colletotrichum</taxon>
        <taxon>Colletotrichum truncatum species complex</taxon>
    </lineage>
</organism>
<accession>A0ACC3YYG2</accession>